<dbReference type="InterPro" id="IPR036188">
    <property type="entry name" value="FAD/NAD-bd_sf"/>
</dbReference>
<evidence type="ECO:0000313" key="6">
    <source>
        <dbReference type="EMBL" id="CAI9114987.1"/>
    </source>
</evidence>
<evidence type="ECO:0000259" key="5">
    <source>
        <dbReference type="Pfam" id="PF01494"/>
    </source>
</evidence>
<name>A0AAV1E4L2_OLDCO</name>
<gene>
    <name evidence="6" type="ORF">OLC1_LOCUS21594</name>
</gene>
<keyword evidence="7" id="KW-1185">Reference proteome</keyword>
<dbReference type="Proteomes" id="UP001161247">
    <property type="component" value="Chromosome 8"/>
</dbReference>
<evidence type="ECO:0000256" key="2">
    <source>
        <dbReference type="ARBA" id="ARBA00023033"/>
    </source>
</evidence>
<sequence length="413" mass="45498">MVNEMVTDKGENEHDIVIVGAGIGGLATALALHRKGFKDVVVYESSESLRVEGTAIRINMNGWRALDQLGLGPQLRDKAILIHGEEDVWIDQGRRVNLPINGEVRCLKRRDVIDALADALPPKTIRFGCKAISVEEDPQSMSPLLQLTDARVVRAKVLIGCDGLYSKVANYLGLRPTSVSAVGSVRGLTNYPKGHCFPSASIRMKRDHGVANLVGRIPINDKLVYWFVGIKMSQLDGKYPNDPELVKQETLKHVTGFPAHAIEMIAKSNVGSVSFAHLRYRLQWEIMMGKFYKGSVTVLGDAMHAMGPFLGQGGSATLEDAVVFARNMGQKILYSGQSDEGGQQIMNPERIEEAFDQYVKERRNRIIRLSLQAHLIGVILGSTSSVAKFIAVFILLTVFRDQSAHSKYDCGKL</sequence>
<evidence type="ECO:0000256" key="4">
    <source>
        <dbReference type="SAM" id="Phobius"/>
    </source>
</evidence>
<proteinExistence type="inferred from homology"/>
<keyword evidence="1" id="KW-0560">Oxidoreductase</keyword>
<dbReference type="EMBL" id="OX459125">
    <property type="protein sequence ID" value="CAI9114987.1"/>
    <property type="molecule type" value="Genomic_DNA"/>
</dbReference>
<evidence type="ECO:0000313" key="7">
    <source>
        <dbReference type="Proteomes" id="UP001161247"/>
    </source>
</evidence>
<evidence type="ECO:0000256" key="3">
    <source>
        <dbReference type="ARBA" id="ARBA00024018"/>
    </source>
</evidence>
<dbReference type="Gene3D" id="3.50.50.60">
    <property type="entry name" value="FAD/NAD(P)-binding domain"/>
    <property type="match status" value="1"/>
</dbReference>
<dbReference type="InterPro" id="IPR002938">
    <property type="entry name" value="FAD-bd"/>
</dbReference>
<feature type="domain" description="FAD-binding" evidence="5">
    <location>
        <begin position="14"/>
        <end position="330"/>
    </location>
</feature>
<keyword evidence="4" id="KW-0472">Membrane</keyword>
<accession>A0AAV1E4L2</accession>
<keyword evidence="4" id="KW-0812">Transmembrane</keyword>
<keyword evidence="2" id="KW-0503">Monooxygenase</keyword>
<protein>
    <submittedName>
        <fullName evidence="6">OLC1v1015818C2</fullName>
    </submittedName>
</protein>
<reference evidence="6" key="1">
    <citation type="submission" date="2023-03" db="EMBL/GenBank/DDBJ databases">
        <authorList>
            <person name="Julca I."/>
        </authorList>
    </citation>
    <scope>NUCLEOTIDE SEQUENCE</scope>
</reference>
<dbReference type="PRINTS" id="PR00420">
    <property type="entry name" value="RNGMNOXGNASE"/>
</dbReference>
<keyword evidence="4" id="KW-1133">Transmembrane helix</keyword>
<evidence type="ECO:0000256" key="1">
    <source>
        <dbReference type="ARBA" id="ARBA00023002"/>
    </source>
</evidence>
<feature type="transmembrane region" description="Helical" evidence="4">
    <location>
        <begin position="375"/>
        <end position="399"/>
    </location>
</feature>
<dbReference type="Pfam" id="PF01494">
    <property type="entry name" value="FAD_binding_3"/>
    <property type="match status" value="1"/>
</dbReference>
<organism evidence="6 7">
    <name type="scientific">Oldenlandia corymbosa var. corymbosa</name>
    <dbReference type="NCBI Taxonomy" id="529605"/>
    <lineage>
        <taxon>Eukaryota</taxon>
        <taxon>Viridiplantae</taxon>
        <taxon>Streptophyta</taxon>
        <taxon>Embryophyta</taxon>
        <taxon>Tracheophyta</taxon>
        <taxon>Spermatophyta</taxon>
        <taxon>Magnoliopsida</taxon>
        <taxon>eudicotyledons</taxon>
        <taxon>Gunneridae</taxon>
        <taxon>Pentapetalae</taxon>
        <taxon>asterids</taxon>
        <taxon>lamiids</taxon>
        <taxon>Gentianales</taxon>
        <taxon>Rubiaceae</taxon>
        <taxon>Rubioideae</taxon>
        <taxon>Spermacoceae</taxon>
        <taxon>Hedyotis-Oldenlandia complex</taxon>
        <taxon>Oldenlandia</taxon>
    </lineage>
</organism>
<dbReference type="PANTHER" id="PTHR45934:SF2">
    <property type="entry name" value="MONOOXYGENASE 1"/>
    <property type="match status" value="1"/>
</dbReference>
<dbReference type="InterPro" id="IPR044560">
    <property type="entry name" value="MOase"/>
</dbReference>
<dbReference type="GO" id="GO:0004497">
    <property type="term" value="F:monooxygenase activity"/>
    <property type="evidence" value="ECO:0007669"/>
    <property type="project" value="UniProtKB-KW"/>
</dbReference>
<dbReference type="PANTHER" id="PTHR45934">
    <property type="entry name" value="FAD/NAD(P)-BINDING OXIDOREDUCTASE FAMILY PROTEIN"/>
    <property type="match status" value="1"/>
</dbReference>
<dbReference type="SUPFAM" id="SSF51905">
    <property type="entry name" value="FAD/NAD(P)-binding domain"/>
    <property type="match status" value="1"/>
</dbReference>
<comment type="similarity">
    <text evidence="3">Belongs to the 3-hydroxybenzoate 6-hydroxylase family.</text>
</comment>
<dbReference type="AlphaFoldDB" id="A0AAV1E4L2"/>
<dbReference type="GO" id="GO:0071949">
    <property type="term" value="F:FAD binding"/>
    <property type="evidence" value="ECO:0007669"/>
    <property type="project" value="InterPro"/>
</dbReference>